<dbReference type="InterPro" id="IPR011431">
    <property type="entry name" value="Trafficking_Pga2"/>
</dbReference>
<dbReference type="STRING" id="644358.A0A0C4E4K3"/>
<name>A0A0C4E4K3_MAGP6</name>
<reference evidence="5" key="1">
    <citation type="submission" date="2010-05" db="EMBL/GenBank/DDBJ databases">
        <title>The genome sequence of Magnaporthe poae strain ATCC 64411.</title>
        <authorList>
            <person name="Ma L.-J."/>
            <person name="Dead R."/>
            <person name="Young S."/>
            <person name="Zeng Q."/>
            <person name="Koehrsen M."/>
            <person name="Alvarado L."/>
            <person name="Berlin A."/>
            <person name="Chapman S.B."/>
            <person name="Chen Z."/>
            <person name="Freedman E."/>
            <person name="Gellesch M."/>
            <person name="Goldberg J."/>
            <person name="Griggs A."/>
            <person name="Gujja S."/>
            <person name="Heilman E.R."/>
            <person name="Heiman D."/>
            <person name="Hepburn T."/>
            <person name="Howarth C."/>
            <person name="Jen D."/>
            <person name="Larson L."/>
            <person name="Mehta T."/>
            <person name="Neiman D."/>
            <person name="Pearson M."/>
            <person name="Roberts A."/>
            <person name="Saif S."/>
            <person name="Shea T."/>
            <person name="Shenoy N."/>
            <person name="Sisk P."/>
            <person name="Stolte C."/>
            <person name="Sykes S."/>
            <person name="Walk T."/>
            <person name="White J."/>
            <person name="Yandava C."/>
            <person name="Haas B."/>
            <person name="Nusbaum C."/>
            <person name="Birren B."/>
        </authorList>
    </citation>
    <scope>NUCLEOTIDE SEQUENCE [LARGE SCALE GENOMIC DNA]</scope>
    <source>
        <strain evidence="5">ATCC 64411 / 73-15</strain>
    </source>
</reference>
<dbReference type="Proteomes" id="UP000011715">
    <property type="component" value="Unassembled WGS sequence"/>
</dbReference>
<feature type="transmembrane region" description="Helical" evidence="2">
    <location>
        <begin position="31"/>
        <end position="48"/>
    </location>
</feature>
<feature type="region of interest" description="Disordered" evidence="1">
    <location>
        <begin position="58"/>
        <end position="150"/>
    </location>
</feature>
<feature type="compositionally biased region" description="Basic and acidic residues" evidence="1">
    <location>
        <begin position="58"/>
        <end position="70"/>
    </location>
</feature>
<keyword evidence="2" id="KW-1133">Transmembrane helix</keyword>
<feature type="compositionally biased region" description="Acidic residues" evidence="1">
    <location>
        <begin position="135"/>
        <end position="150"/>
    </location>
</feature>
<evidence type="ECO:0000256" key="2">
    <source>
        <dbReference type="SAM" id="Phobius"/>
    </source>
</evidence>
<dbReference type="AlphaFoldDB" id="A0A0C4E4K3"/>
<evidence type="ECO:0000313" key="3">
    <source>
        <dbReference type="EMBL" id="KLU88414.1"/>
    </source>
</evidence>
<evidence type="ECO:0000313" key="4">
    <source>
        <dbReference type="EnsemblFungi" id="MAPG_07399T0"/>
    </source>
</evidence>
<dbReference type="OMA" id="FFGQLYT"/>
<feature type="compositionally biased region" description="Basic residues" evidence="1">
    <location>
        <begin position="111"/>
        <end position="121"/>
    </location>
</feature>
<dbReference type="EMBL" id="GL876971">
    <property type="protein sequence ID" value="KLU88414.1"/>
    <property type="molecule type" value="Genomic_DNA"/>
</dbReference>
<keyword evidence="5" id="KW-1185">Reference proteome</keyword>
<evidence type="ECO:0000313" key="5">
    <source>
        <dbReference type="Proteomes" id="UP000011715"/>
    </source>
</evidence>
<proteinExistence type="predicted"/>
<reference evidence="4" key="4">
    <citation type="journal article" date="2015" name="G3 (Bethesda)">
        <title>Genome sequences of three phytopathogenic species of the Magnaporthaceae family of fungi.</title>
        <authorList>
            <person name="Okagaki L.H."/>
            <person name="Nunes C.C."/>
            <person name="Sailsbery J."/>
            <person name="Clay B."/>
            <person name="Brown D."/>
            <person name="John T."/>
            <person name="Oh Y."/>
            <person name="Young N."/>
            <person name="Fitzgerald M."/>
            <person name="Haas B.J."/>
            <person name="Zeng Q."/>
            <person name="Young S."/>
            <person name="Adiconis X."/>
            <person name="Fan L."/>
            <person name="Levin J.Z."/>
            <person name="Mitchell T.K."/>
            <person name="Okubara P.A."/>
            <person name="Farman M.L."/>
            <person name="Kohn L.M."/>
            <person name="Birren B."/>
            <person name="Ma L.-J."/>
            <person name="Dean R.A."/>
        </authorList>
    </citation>
    <scope>NUCLEOTIDE SEQUENCE</scope>
    <source>
        <strain evidence="4">ATCC 64411 / 73-15</strain>
    </source>
</reference>
<reference evidence="4" key="5">
    <citation type="submission" date="2015-06" db="UniProtKB">
        <authorList>
            <consortium name="EnsemblFungi"/>
        </authorList>
    </citation>
    <scope>IDENTIFICATION</scope>
    <source>
        <strain evidence="4">ATCC 64411</strain>
    </source>
</reference>
<dbReference type="EnsemblFungi" id="MAPG_07399T0">
    <property type="protein sequence ID" value="MAPG_07399T0"/>
    <property type="gene ID" value="MAPG_07399"/>
</dbReference>
<feature type="compositionally biased region" description="Basic and acidic residues" evidence="1">
    <location>
        <begin position="123"/>
        <end position="134"/>
    </location>
</feature>
<gene>
    <name evidence="3" type="ORF">MAPG_07399</name>
</gene>
<dbReference type="PANTHER" id="PTHR28199">
    <property type="entry name" value="PROCESSING OF GAS1 AND ALP PROTEIN 2"/>
    <property type="match status" value="1"/>
</dbReference>
<dbReference type="PIRSF" id="PIRSF022909">
    <property type="entry name" value="UCP022909"/>
    <property type="match status" value="1"/>
</dbReference>
<accession>A0A0C4E4K3</accession>
<dbReference type="Pfam" id="PF07543">
    <property type="entry name" value="PGA2"/>
    <property type="match status" value="1"/>
</dbReference>
<evidence type="ECO:0000256" key="1">
    <source>
        <dbReference type="SAM" id="MobiDB-lite"/>
    </source>
</evidence>
<dbReference type="PANTHER" id="PTHR28199:SF1">
    <property type="entry name" value="PROCESSING OF GAS1 AND ALP PROTEIN 2"/>
    <property type="match status" value="1"/>
</dbReference>
<dbReference type="EMBL" id="ADBL01001785">
    <property type="status" value="NOT_ANNOTATED_CDS"/>
    <property type="molecule type" value="Genomic_DNA"/>
</dbReference>
<sequence length="150" mass="17152">MDGIYDTAAMLGNRVKNNLGSSFTNMTAQQWIRLVTLVGAYMLLRPYLLKLAERTQRKQLEKEEAEREAEAAQQRAVISPNELRGRRIEIPDDSDSDEDNNGKPAVAQWGKKARRRQRAMARKMIEENESRLAEAEGDEEDKDIEEFLVG</sequence>
<reference evidence="3" key="3">
    <citation type="submission" date="2011-03" db="EMBL/GenBank/DDBJ databases">
        <title>Annotation of Magnaporthe poae ATCC 64411.</title>
        <authorList>
            <person name="Ma L.-J."/>
            <person name="Dead R."/>
            <person name="Young S.K."/>
            <person name="Zeng Q."/>
            <person name="Gargeya S."/>
            <person name="Fitzgerald M."/>
            <person name="Haas B."/>
            <person name="Abouelleil A."/>
            <person name="Alvarado L."/>
            <person name="Arachchi H.M."/>
            <person name="Berlin A."/>
            <person name="Brown A."/>
            <person name="Chapman S.B."/>
            <person name="Chen Z."/>
            <person name="Dunbar C."/>
            <person name="Freedman E."/>
            <person name="Gearin G."/>
            <person name="Gellesch M."/>
            <person name="Goldberg J."/>
            <person name="Griggs A."/>
            <person name="Gujja S."/>
            <person name="Heiman D."/>
            <person name="Howarth C."/>
            <person name="Larson L."/>
            <person name="Lui A."/>
            <person name="MacDonald P.J.P."/>
            <person name="Mehta T."/>
            <person name="Montmayeur A."/>
            <person name="Murphy C."/>
            <person name="Neiman D."/>
            <person name="Pearson M."/>
            <person name="Priest M."/>
            <person name="Roberts A."/>
            <person name="Saif S."/>
            <person name="Shea T."/>
            <person name="Shenoy N."/>
            <person name="Sisk P."/>
            <person name="Stolte C."/>
            <person name="Sykes S."/>
            <person name="Yandava C."/>
            <person name="Wortman J."/>
            <person name="Nusbaum C."/>
            <person name="Birren B."/>
        </authorList>
    </citation>
    <scope>NUCLEOTIDE SEQUENCE</scope>
    <source>
        <strain evidence="3">ATCC 64411</strain>
    </source>
</reference>
<dbReference type="eggNOG" id="ENOG502S828">
    <property type="taxonomic scope" value="Eukaryota"/>
</dbReference>
<protein>
    <submittedName>
        <fullName evidence="3 4">Uncharacterized protein</fullName>
    </submittedName>
</protein>
<dbReference type="GO" id="GO:0015031">
    <property type="term" value="P:protein transport"/>
    <property type="evidence" value="ECO:0007669"/>
    <property type="project" value="TreeGrafter"/>
</dbReference>
<organism evidence="4 5">
    <name type="scientific">Magnaporthiopsis poae (strain ATCC 64411 / 73-15)</name>
    <name type="common">Kentucky bluegrass fungus</name>
    <name type="synonym">Magnaporthe poae</name>
    <dbReference type="NCBI Taxonomy" id="644358"/>
    <lineage>
        <taxon>Eukaryota</taxon>
        <taxon>Fungi</taxon>
        <taxon>Dikarya</taxon>
        <taxon>Ascomycota</taxon>
        <taxon>Pezizomycotina</taxon>
        <taxon>Sordariomycetes</taxon>
        <taxon>Sordariomycetidae</taxon>
        <taxon>Magnaporthales</taxon>
        <taxon>Magnaporthaceae</taxon>
        <taxon>Magnaporthiopsis</taxon>
    </lineage>
</organism>
<keyword evidence="2" id="KW-0812">Transmembrane</keyword>
<reference evidence="3" key="2">
    <citation type="submission" date="2010-05" db="EMBL/GenBank/DDBJ databases">
        <title>The Genome Sequence of Magnaporthe poae strain ATCC 64411.</title>
        <authorList>
            <consortium name="The Broad Institute Genome Sequencing Platform"/>
            <consortium name="Broad Institute Genome Sequencing Center for Infectious Disease"/>
            <person name="Ma L.-J."/>
            <person name="Dead R."/>
            <person name="Young S."/>
            <person name="Zeng Q."/>
            <person name="Koehrsen M."/>
            <person name="Alvarado L."/>
            <person name="Berlin A."/>
            <person name="Chapman S.B."/>
            <person name="Chen Z."/>
            <person name="Freedman E."/>
            <person name="Gellesch M."/>
            <person name="Goldberg J."/>
            <person name="Griggs A."/>
            <person name="Gujja S."/>
            <person name="Heilman E.R."/>
            <person name="Heiman D."/>
            <person name="Hepburn T."/>
            <person name="Howarth C."/>
            <person name="Jen D."/>
            <person name="Larson L."/>
            <person name="Mehta T."/>
            <person name="Neiman D."/>
            <person name="Pearson M."/>
            <person name="Roberts A."/>
            <person name="Saif S."/>
            <person name="Shea T."/>
            <person name="Shenoy N."/>
            <person name="Sisk P."/>
            <person name="Stolte C."/>
            <person name="Sykes S."/>
            <person name="Walk T."/>
            <person name="White J."/>
            <person name="Yandava C."/>
            <person name="Haas B."/>
            <person name="Nusbaum C."/>
            <person name="Birren B."/>
        </authorList>
    </citation>
    <scope>NUCLEOTIDE SEQUENCE</scope>
    <source>
        <strain evidence="3">ATCC 64411</strain>
    </source>
</reference>
<keyword evidence="2" id="KW-0472">Membrane</keyword>
<dbReference type="VEuPathDB" id="FungiDB:MAPG_07399"/>